<gene>
    <name evidence="6" type="ORF">RFM52_32335</name>
</gene>
<evidence type="ECO:0000259" key="5">
    <source>
        <dbReference type="Pfam" id="PF13458"/>
    </source>
</evidence>
<evidence type="ECO:0000256" key="3">
    <source>
        <dbReference type="ARBA" id="ARBA00022970"/>
    </source>
</evidence>
<keyword evidence="3" id="KW-0029">Amino-acid transport</keyword>
<protein>
    <submittedName>
        <fullName evidence="6">ABC transporter substrate-binding protein</fullName>
    </submittedName>
</protein>
<dbReference type="InterPro" id="IPR006311">
    <property type="entry name" value="TAT_signal"/>
</dbReference>
<evidence type="ECO:0000256" key="1">
    <source>
        <dbReference type="ARBA" id="ARBA00010062"/>
    </source>
</evidence>
<evidence type="ECO:0000256" key="2">
    <source>
        <dbReference type="ARBA" id="ARBA00022729"/>
    </source>
</evidence>
<accession>A0ABU4YSA9</accession>
<dbReference type="EMBL" id="JAVIIV010000047">
    <property type="protein sequence ID" value="MDX8489869.1"/>
    <property type="molecule type" value="Genomic_DNA"/>
</dbReference>
<keyword evidence="4" id="KW-0812">Transmembrane</keyword>
<dbReference type="Gene3D" id="3.40.50.2300">
    <property type="match status" value="2"/>
</dbReference>
<dbReference type="Proteomes" id="UP001280156">
    <property type="component" value="Unassembled WGS sequence"/>
</dbReference>
<dbReference type="SUPFAM" id="SSF53822">
    <property type="entry name" value="Periplasmic binding protein-like I"/>
    <property type="match status" value="1"/>
</dbReference>
<evidence type="ECO:0000313" key="6">
    <source>
        <dbReference type="EMBL" id="MDX8489869.1"/>
    </source>
</evidence>
<dbReference type="InterPro" id="IPR028081">
    <property type="entry name" value="Leu-bd"/>
</dbReference>
<evidence type="ECO:0000256" key="4">
    <source>
        <dbReference type="SAM" id="Phobius"/>
    </source>
</evidence>
<name>A0ABU4YSA9_9HYPH</name>
<keyword evidence="7" id="KW-1185">Reference proteome</keyword>
<comment type="caution">
    <text evidence="6">The sequence shown here is derived from an EMBL/GenBank/DDBJ whole genome shotgun (WGS) entry which is preliminary data.</text>
</comment>
<evidence type="ECO:0000313" key="7">
    <source>
        <dbReference type="Proteomes" id="UP001280156"/>
    </source>
</evidence>
<keyword evidence="2" id="KW-0732">Signal</keyword>
<keyword evidence="4" id="KW-0472">Membrane</keyword>
<feature type="domain" description="Leucine-binding protein" evidence="5">
    <location>
        <begin position="52"/>
        <end position="393"/>
    </location>
</feature>
<keyword evidence="3" id="KW-0813">Transport</keyword>
<dbReference type="InterPro" id="IPR051010">
    <property type="entry name" value="BCAA_transport"/>
</dbReference>
<reference evidence="6 7" key="1">
    <citation type="submission" date="2023-08" db="EMBL/GenBank/DDBJ databases">
        <title>Implementing the SeqCode for naming new Mesorhizobium species isolated from Vachellia karroo root nodules.</title>
        <authorList>
            <person name="Van Lill M."/>
        </authorList>
    </citation>
    <scope>NUCLEOTIDE SEQUENCE [LARGE SCALE GENOMIC DNA]</scope>
    <source>
        <strain evidence="6 7">VK2B</strain>
    </source>
</reference>
<dbReference type="InterPro" id="IPR028082">
    <property type="entry name" value="Peripla_BP_I"/>
</dbReference>
<keyword evidence="4" id="KW-1133">Transmembrane helix</keyword>
<dbReference type="PROSITE" id="PS51318">
    <property type="entry name" value="TAT"/>
    <property type="match status" value="1"/>
</dbReference>
<comment type="similarity">
    <text evidence="1">Belongs to the leucine-binding protein family.</text>
</comment>
<organism evidence="6 7">
    <name type="scientific">Mesorhizobium humile</name>
    <dbReference type="NCBI Taxonomy" id="3072313"/>
    <lineage>
        <taxon>Bacteria</taxon>
        <taxon>Pseudomonadati</taxon>
        <taxon>Pseudomonadota</taxon>
        <taxon>Alphaproteobacteria</taxon>
        <taxon>Hyphomicrobiales</taxon>
        <taxon>Phyllobacteriaceae</taxon>
        <taxon>Mesorhizobium</taxon>
    </lineage>
</organism>
<feature type="transmembrane region" description="Helical" evidence="4">
    <location>
        <begin position="20"/>
        <end position="40"/>
    </location>
</feature>
<sequence length="449" mass="48172">MKRSSKLTTPNVIAGSRRNFLIKGGLATAATLTGMPAMLLSMNNEARAEGDPIPVGQCGPTTDFAAPDGIEFKNGLTLACEEINALGGILGRPLEPSFEDTAQMGDATNVQAAQRLVDRHGVHAILNGYNIGSGAAIQEVAADNGIIYVHYDTTIGHNNLVKSNPDRYWGSFQGDPAEYWYGPGFLKFLQGLEENGEWKRKNNKMAVILSAGVYASNIANAVKEQAKSYGWDISLFETVSVPASEWGPTLAKIRQDPPAVICITHFLPADLGQFALQFASNPTPSLVYMQYGPSIPAFRDIAKQAANGIIYATVVGALQDEIGTAFEKRYKAKFGPNAGHNSGAQPYDGAYVWATAAALAGGTGEPGNNDQNRKVAARMSAMIWRGVTGTTRFMPLENAAYTYPTQVNDSSLGMPHQFLQIQDYTKGPGLIAPAPYGTTKFMTPPWIKA</sequence>
<proteinExistence type="inferred from homology"/>
<dbReference type="Pfam" id="PF13458">
    <property type="entry name" value="Peripla_BP_6"/>
    <property type="match status" value="1"/>
</dbReference>
<dbReference type="PANTHER" id="PTHR30483">
    <property type="entry name" value="LEUCINE-SPECIFIC-BINDING PROTEIN"/>
    <property type="match status" value="1"/>
</dbReference>
<dbReference type="RefSeq" id="WP_320298702.1">
    <property type="nucleotide sequence ID" value="NZ_JAVIIU010000019.1"/>
</dbReference>